<feature type="compositionally biased region" description="Basic residues" evidence="12">
    <location>
        <begin position="167"/>
        <end position="176"/>
    </location>
</feature>
<feature type="compositionally biased region" description="Polar residues" evidence="12">
    <location>
        <begin position="157"/>
        <end position="166"/>
    </location>
</feature>
<feature type="compositionally biased region" description="Polar residues" evidence="12">
    <location>
        <begin position="184"/>
        <end position="206"/>
    </location>
</feature>
<comment type="cofactor">
    <cofactor evidence="9">
        <name>Zn(2+)</name>
        <dbReference type="ChEBI" id="CHEBI:29105"/>
    </cofactor>
    <text evidence="9">Binds 1 zinc ion per subunit.</text>
</comment>
<evidence type="ECO:0000256" key="2">
    <source>
        <dbReference type="ARBA" id="ARBA00022438"/>
    </source>
</evidence>
<dbReference type="FunFam" id="2.60.40.1730:FF:000002">
    <property type="entry name" value="Aminopeptidase"/>
    <property type="match status" value="1"/>
</dbReference>
<dbReference type="OrthoDB" id="10031169at2759"/>
<name>A0A915ZWC0_9GLOM</name>
<evidence type="ECO:0000256" key="12">
    <source>
        <dbReference type="SAM" id="MobiDB-lite"/>
    </source>
</evidence>
<dbReference type="InterPro" id="IPR014782">
    <property type="entry name" value="Peptidase_M1_dom"/>
</dbReference>
<feature type="compositionally biased region" description="Basic residues" evidence="12">
    <location>
        <begin position="21"/>
        <end position="31"/>
    </location>
</feature>
<dbReference type="Pfam" id="PF17900">
    <property type="entry name" value="Peptidase_M1_N"/>
    <property type="match status" value="1"/>
</dbReference>
<sequence length="1939" mass="219238">MELSTTQNSVQQNSVQEPTTRKRVRNWRKRLPQPQISVATFNNLANVAADNSPEPKIKRSEILAMNEQTLSESNVQNSTKLSNMAISKNSNQDFPGSKNQGSPKSNEENNNQSSPKPNDQVSPANIGNQGSPKANVRVLSPVTREVSPKNDEKIFLSKSNKISQGAKNKRRRNKGSSKKDNTENQHNSHNVSDNASKAESSMNDQKIVTDTKKDDRDKHVENQPDLVDKIEEIEADPSSNGQHISVNNQISLLEKHENIDNKEPESATIDEDNKHTHTNVTAVKSGAEQQITKDRFISVTEGHVQSTRSNSLSFVRARNKKTIEETNSSVAQDPSVEDKKENVQESQQESQLDFVIVKKTDKKADLVSSNELSSKAEEESNATIDEANPSEITTFVKRYMELKMTDNEKDVQEERIEIPAEKVENAEPQNNAKRGLPAGCLFVASLPSTKSDGDLQKSVWNHFSRWGILLNVKVLKDWLFRPYSFVQFENVCDAKKALVEAHNTVIEGRHIRVEQARVNRTLFIGRLNRTMNEEDIRKLLEPYGAAEDIYLLRTYSTGRSRGCAFVKFCYRDDAIRAYMNLRQHTSNYVIEWAANLEKAVPGPEDIDKKSIFVGQLNQAEVTKESLAEKFGRYGRIKEIQYVARKFLRASGSPRSAFAFIYYDDEEAPRKAIEAENNTKYFDRTIRVQYRESQEFRHQQIQLLRQQQEIRRKAFQESYYNVIPSGRQPIRPPPLSRAQNYYASVQKTSISQGRRNSIIPKEIPIMTTPVFYPQVSMGVHQIGPNKNTMSGSNTNGKQEPKGKGPEVQNNTAPKMIQPELMYYPPPTSIPTSVGMISAYTGSPREFTMPPYIHTPEGLAYPYASSMTFMGTINHNNGASSGHEPKNTTTSKAPLAPNILHSYIPPYVPGQPINEYGFSEVVGHSTQYCGVPIPIQITMPPPMYFYPSPPMDPGYKTPYLQTLEDYASGYEAVIEINTHTDEKKTAVGEITKEEGSSSSKVLDNKISLSVTLKLATQKNSSSSRPSPATQSSYKHLNVLFFSILVLIVAYLLRQYPLSKMSKEEDKRVLLPTNVRPTHYTLTITPDLVNFTFKGSEVVNLNINENTNVITLHANDIEIKSAKLVNSALKTNQGFRTVNIAKNAETQTVTLTFPQEISAKTTATLHIEYTGILDDKMLGFYRSSYKDQDGKTRYMASTQFEATEARRAFPSWDEPAIKSTFDITLIVPAEMTALSNMNVVSETRLGDGKKEVKFARTPIMSTYLVAFVVGDLGYVESFTTGKHNGGKSVTVRVYAPKGEERHGDFALKIATDTLEYFAEVFGIPYPLPKCDMVAIPDFEAGAMENWGLITYRTTAVLYDPKASDAKFKQRIAYTVSHELAHQWFGNLVTMEWWTDLWLNEGFATWVGYLAVDKLFPDWEIWNQYVTEGFQRGLQLDALRSSHPIEVPVNDSSEIHQIFDAISYYKGANVIRMLSAFLGEKVFLSGVKRYLMRHKFSNASTDDLWKALTEESGNDVSKFMTLWTKMAGHPVLTVEETGNTLKIRQCRFLSSGVASPEEDNTVWWVPLGVDLGPTETHHEIGSVVLTQKEMTLVLPEKYDFYQLNARKTGVFRVNYTPERLSKLGQAVKKGLIGTSDRIGIMADAGALAASGYGKTSGLLNFIKNFEDEEQYIVWIEINSRLSNLLNVWFEQPDHIYQGLLKFQRQLVSKLVAKLGWEYSDNDDYLTTMLRSLVIKMAGRANDPDTVKEAHRRFHSFTKRNEESALHPNIRGVVFEIVLSYGGGNEEFDSILKYYSEARTADQKVVALTGLGFAQSDDLIQRALKFSTSEEVRNQDIIYAFNGLQANRKSRRALWNFVKENFYMLHERYAKSLALFEHIIKFGTELFASEDDIKDVEKFFSNKNCKEFERPLQQSIENIRANAAWVERDAKDVEEWLKTNGYIQ</sequence>
<feature type="domain" description="RRM" evidence="13">
    <location>
        <begin position="609"/>
        <end position="692"/>
    </location>
</feature>
<evidence type="ECO:0000256" key="5">
    <source>
        <dbReference type="ARBA" id="ARBA00022801"/>
    </source>
</evidence>
<protein>
    <recommendedName>
        <fullName evidence="13">RRM domain-containing protein</fullName>
    </recommendedName>
</protein>
<dbReference type="InterPro" id="IPR024571">
    <property type="entry name" value="ERAP1-like_C_dom"/>
</dbReference>
<feature type="active site" description="Proton acceptor" evidence="8">
    <location>
        <position position="1375"/>
    </location>
</feature>
<gene>
    <name evidence="14" type="ORF">CHRIB12_LOCUS22800</name>
</gene>
<proteinExistence type="inferred from homology"/>
<dbReference type="GO" id="GO:0005615">
    <property type="term" value="C:extracellular space"/>
    <property type="evidence" value="ECO:0007669"/>
    <property type="project" value="TreeGrafter"/>
</dbReference>
<feature type="compositionally biased region" description="Polar residues" evidence="12">
    <location>
        <begin position="66"/>
        <end position="132"/>
    </location>
</feature>
<comment type="similarity">
    <text evidence="1">Belongs to the peptidase M1 family.</text>
</comment>
<feature type="region of interest" description="Disordered" evidence="12">
    <location>
        <begin position="782"/>
        <end position="807"/>
    </location>
</feature>
<dbReference type="GO" id="GO:0070006">
    <property type="term" value="F:metalloaminopeptidase activity"/>
    <property type="evidence" value="ECO:0007669"/>
    <property type="project" value="TreeGrafter"/>
</dbReference>
<comment type="caution">
    <text evidence="14">The sequence shown here is derived from an EMBL/GenBank/DDBJ whole genome shotgun (WGS) entry which is preliminary data.</text>
</comment>
<feature type="region of interest" description="Disordered" evidence="12">
    <location>
        <begin position="324"/>
        <end position="349"/>
    </location>
</feature>
<dbReference type="Pfam" id="PF11838">
    <property type="entry name" value="ERAP1_C"/>
    <property type="match status" value="1"/>
</dbReference>
<dbReference type="GO" id="GO:0042277">
    <property type="term" value="F:peptide binding"/>
    <property type="evidence" value="ECO:0007669"/>
    <property type="project" value="TreeGrafter"/>
</dbReference>
<dbReference type="GO" id="GO:0005737">
    <property type="term" value="C:cytoplasm"/>
    <property type="evidence" value="ECO:0007669"/>
    <property type="project" value="TreeGrafter"/>
</dbReference>
<evidence type="ECO:0000256" key="8">
    <source>
        <dbReference type="PIRSR" id="PIRSR634016-1"/>
    </source>
</evidence>
<feature type="compositionally biased region" description="Basic and acidic residues" evidence="12">
    <location>
        <begin position="146"/>
        <end position="155"/>
    </location>
</feature>
<dbReference type="InterPro" id="IPR034016">
    <property type="entry name" value="M1_APN-typ"/>
</dbReference>
<dbReference type="GO" id="GO:0016020">
    <property type="term" value="C:membrane"/>
    <property type="evidence" value="ECO:0007669"/>
    <property type="project" value="TreeGrafter"/>
</dbReference>
<dbReference type="CDD" id="cd09601">
    <property type="entry name" value="M1_APN-Q_like"/>
    <property type="match status" value="1"/>
</dbReference>
<dbReference type="GO" id="GO:0043171">
    <property type="term" value="P:peptide catabolic process"/>
    <property type="evidence" value="ECO:0007669"/>
    <property type="project" value="TreeGrafter"/>
</dbReference>
<feature type="compositionally biased region" description="Polar residues" evidence="12">
    <location>
        <begin position="783"/>
        <end position="796"/>
    </location>
</feature>
<dbReference type="SMART" id="SM00360">
    <property type="entry name" value="RRM"/>
    <property type="match status" value="3"/>
</dbReference>
<dbReference type="VEuPathDB" id="FungiDB:RhiirFUN_002624"/>
<feature type="compositionally biased region" description="Basic and acidic residues" evidence="12">
    <location>
        <begin position="207"/>
        <end position="228"/>
    </location>
</feature>
<dbReference type="Pfam" id="PF01433">
    <property type="entry name" value="Peptidase_M1"/>
    <property type="match status" value="1"/>
</dbReference>
<dbReference type="Pfam" id="PF00076">
    <property type="entry name" value="RRM_1"/>
    <property type="match status" value="3"/>
</dbReference>
<keyword evidence="5" id="KW-0378">Hydrolase</keyword>
<dbReference type="InterPro" id="IPR045357">
    <property type="entry name" value="Aminopeptidase_N-like_N"/>
</dbReference>
<evidence type="ECO:0000256" key="10">
    <source>
        <dbReference type="PIRSR" id="PIRSR634016-4"/>
    </source>
</evidence>
<keyword evidence="2" id="KW-0031">Aminopeptidase</keyword>
<keyword evidence="3" id="KW-0645">Protease</keyword>
<feature type="binding site" evidence="9">
    <location>
        <position position="1397"/>
    </location>
    <ligand>
        <name>Zn(2+)</name>
        <dbReference type="ChEBI" id="CHEBI:29105"/>
        <note>catalytic</note>
    </ligand>
</feature>
<evidence type="ECO:0000256" key="4">
    <source>
        <dbReference type="ARBA" id="ARBA00022723"/>
    </source>
</evidence>
<feature type="binding site" evidence="9">
    <location>
        <position position="1374"/>
    </location>
    <ligand>
        <name>Zn(2+)</name>
        <dbReference type="ChEBI" id="CHEBI:29105"/>
        <note>catalytic</note>
    </ligand>
</feature>
<dbReference type="EMBL" id="CAGKOT010000082">
    <property type="protein sequence ID" value="CAB5393323.1"/>
    <property type="molecule type" value="Genomic_DNA"/>
</dbReference>
<evidence type="ECO:0000256" key="11">
    <source>
        <dbReference type="PROSITE-ProRule" id="PRU00176"/>
    </source>
</evidence>
<feature type="site" description="Transition state stabilizer" evidence="10">
    <location>
        <position position="1460"/>
    </location>
</feature>
<keyword evidence="7" id="KW-0482">Metalloprotease</keyword>
<dbReference type="GO" id="GO:0006508">
    <property type="term" value="P:proteolysis"/>
    <property type="evidence" value="ECO:0007669"/>
    <property type="project" value="UniProtKB-KW"/>
</dbReference>
<evidence type="ECO:0000256" key="9">
    <source>
        <dbReference type="PIRSR" id="PIRSR634016-3"/>
    </source>
</evidence>
<evidence type="ECO:0000259" key="13">
    <source>
        <dbReference type="PROSITE" id="PS50102"/>
    </source>
</evidence>
<evidence type="ECO:0000313" key="14">
    <source>
        <dbReference type="EMBL" id="CAB5393323.1"/>
    </source>
</evidence>
<keyword evidence="4 9" id="KW-0479">Metal-binding</keyword>
<feature type="region of interest" description="Disordered" evidence="12">
    <location>
        <begin position="1"/>
        <end position="228"/>
    </location>
</feature>
<feature type="region of interest" description="Disordered" evidence="12">
    <location>
        <begin position="366"/>
        <end position="385"/>
    </location>
</feature>
<dbReference type="Proteomes" id="UP000684084">
    <property type="component" value="Unassembled WGS sequence"/>
</dbReference>
<evidence type="ECO:0000256" key="6">
    <source>
        <dbReference type="ARBA" id="ARBA00022833"/>
    </source>
</evidence>
<feature type="domain" description="RRM" evidence="13">
    <location>
        <begin position="520"/>
        <end position="595"/>
    </location>
</feature>
<dbReference type="PANTHER" id="PTHR11533:SF174">
    <property type="entry name" value="PUROMYCIN-SENSITIVE AMINOPEPTIDASE-RELATED"/>
    <property type="match status" value="1"/>
</dbReference>
<evidence type="ECO:0000256" key="1">
    <source>
        <dbReference type="ARBA" id="ARBA00010136"/>
    </source>
</evidence>
<dbReference type="GO" id="GO:0008270">
    <property type="term" value="F:zinc ion binding"/>
    <property type="evidence" value="ECO:0007669"/>
    <property type="project" value="InterPro"/>
</dbReference>
<reference evidence="14" key="1">
    <citation type="submission" date="2020-05" db="EMBL/GenBank/DDBJ databases">
        <authorList>
            <person name="Rincon C."/>
            <person name="Sanders R I."/>
            <person name="Robbins C."/>
            <person name="Chaturvedi A."/>
        </authorList>
    </citation>
    <scope>NUCLEOTIDE SEQUENCE</scope>
    <source>
        <strain evidence="14">CHB12</strain>
    </source>
</reference>
<evidence type="ECO:0000256" key="7">
    <source>
        <dbReference type="ARBA" id="ARBA00023049"/>
    </source>
</evidence>
<dbReference type="CDD" id="cd12453">
    <property type="entry name" value="RRM1_RIM4_like"/>
    <property type="match status" value="1"/>
</dbReference>
<keyword evidence="11" id="KW-0694">RNA-binding</keyword>
<organism evidence="14 15">
    <name type="scientific">Rhizophagus irregularis</name>
    <dbReference type="NCBI Taxonomy" id="588596"/>
    <lineage>
        <taxon>Eukaryota</taxon>
        <taxon>Fungi</taxon>
        <taxon>Fungi incertae sedis</taxon>
        <taxon>Mucoromycota</taxon>
        <taxon>Glomeromycotina</taxon>
        <taxon>Glomeromycetes</taxon>
        <taxon>Glomerales</taxon>
        <taxon>Glomeraceae</taxon>
        <taxon>Rhizophagus</taxon>
    </lineage>
</organism>
<dbReference type="InterPro" id="IPR000504">
    <property type="entry name" value="RRM_dom"/>
</dbReference>
<feature type="binding site" evidence="9">
    <location>
        <position position="1378"/>
    </location>
    <ligand>
        <name>Zn(2+)</name>
        <dbReference type="ChEBI" id="CHEBI:29105"/>
        <note>catalytic</note>
    </ligand>
</feature>
<feature type="compositionally biased region" description="Polar residues" evidence="12">
    <location>
        <begin position="1"/>
        <end position="18"/>
    </location>
</feature>
<accession>A0A915ZWC0</accession>
<evidence type="ECO:0000256" key="3">
    <source>
        <dbReference type="ARBA" id="ARBA00022670"/>
    </source>
</evidence>
<dbReference type="GO" id="GO:0003723">
    <property type="term" value="F:RNA binding"/>
    <property type="evidence" value="ECO:0007669"/>
    <property type="project" value="UniProtKB-UniRule"/>
</dbReference>
<dbReference type="InterPro" id="IPR034352">
    <property type="entry name" value="Rim4_RRM1"/>
</dbReference>
<dbReference type="PROSITE" id="PS50102">
    <property type="entry name" value="RRM"/>
    <property type="match status" value="3"/>
</dbReference>
<evidence type="ECO:0000313" key="15">
    <source>
        <dbReference type="Proteomes" id="UP000684084"/>
    </source>
</evidence>
<dbReference type="PANTHER" id="PTHR11533">
    <property type="entry name" value="PROTEASE M1 ZINC METALLOPROTEASE"/>
    <property type="match status" value="1"/>
</dbReference>
<dbReference type="FunFam" id="1.25.50.20:FF:000002">
    <property type="entry name" value="Aminopeptidase"/>
    <property type="match status" value="1"/>
</dbReference>
<keyword evidence="6 9" id="KW-0862">Zinc</keyword>
<feature type="domain" description="RRM" evidence="13">
    <location>
        <begin position="439"/>
        <end position="518"/>
    </location>
</feature>
<dbReference type="InterPro" id="IPR050344">
    <property type="entry name" value="Peptidase_M1_aminopeptidases"/>
</dbReference>
<dbReference type="FunFam" id="1.10.390.10:FF:000001">
    <property type="entry name" value="Aminopeptidase"/>
    <property type="match status" value="1"/>
</dbReference>
<feature type="compositionally biased region" description="Polar residues" evidence="12">
    <location>
        <begin position="34"/>
        <end position="45"/>
    </location>
</feature>